<feature type="chain" id="PRO_5044892277" description="Dolichyl-diphosphooligosaccharide--protein glycosyltransferase subunit KCP2" evidence="7">
    <location>
        <begin position="22"/>
        <end position="88"/>
    </location>
</feature>
<feature type="signal peptide" evidence="7">
    <location>
        <begin position="1"/>
        <end position="21"/>
    </location>
</feature>
<comment type="caution">
    <text evidence="8">The sequence shown here is derived from an EMBL/GenBank/DDBJ whole genome shotgun (WGS) entry which is preliminary data.</text>
</comment>
<dbReference type="PANTHER" id="PTHR32001">
    <property type="entry name" value="KERATINOCYTE-ASSOCIATED PROTEIN 2"/>
    <property type="match status" value="1"/>
</dbReference>
<evidence type="ECO:0000256" key="2">
    <source>
        <dbReference type="ARBA" id="ARBA00007279"/>
    </source>
</evidence>
<dbReference type="PANTHER" id="PTHR32001:SF1">
    <property type="entry name" value="KERATINOCYTE-ASSOCIATED PROTEIN 2"/>
    <property type="match status" value="1"/>
</dbReference>
<dbReference type="AlphaFoldDB" id="A0ABC8T045"/>
<dbReference type="Proteomes" id="UP001642360">
    <property type="component" value="Unassembled WGS sequence"/>
</dbReference>
<evidence type="ECO:0000313" key="8">
    <source>
        <dbReference type="EMBL" id="CAK9160347.1"/>
    </source>
</evidence>
<evidence type="ECO:0000313" key="9">
    <source>
        <dbReference type="Proteomes" id="UP001642360"/>
    </source>
</evidence>
<evidence type="ECO:0000256" key="5">
    <source>
        <dbReference type="ARBA" id="ARBA00023136"/>
    </source>
</evidence>
<evidence type="ECO:0000256" key="4">
    <source>
        <dbReference type="ARBA" id="ARBA00022989"/>
    </source>
</evidence>
<evidence type="ECO:0008006" key="10">
    <source>
        <dbReference type="Google" id="ProtNLM"/>
    </source>
</evidence>
<evidence type="ECO:0000256" key="1">
    <source>
        <dbReference type="ARBA" id="ARBA00004141"/>
    </source>
</evidence>
<feature type="transmembrane region" description="Helical" evidence="6">
    <location>
        <begin position="35"/>
        <end position="55"/>
    </location>
</feature>
<keyword evidence="5 6" id="KW-0472">Membrane</keyword>
<evidence type="ECO:0000256" key="7">
    <source>
        <dbReference type="SAM" id="SignalP"/>
    </source>
</evidence>
<keyword evidence="9" id="KW-1185">Reference proteome</keyword>
<gene>
    <name evidence="8" type="ORF">ILEXP_LOCUS29101</name>
</gene>
<dbReference type="GO" id="GO:0016020">
    <property type="term" value="C:membrane"/>
    <property type="evidence" value="ECO:0007669"/>
    <property type="project" value="UniProtKB-SubCell"/>
</dbReference>
<dbReference type="EMBL" id="CAUOFW020003503">
    <property type="protein sequence ID" value="CAK9160347.1"/>
    <property type="molecule type" value="Genomic_DNA"/>
</dbReference>
<proteinExistence type="inferred from homology"/>
<reference evidence="8 9" key="1">
    <citation type="submission" date="2024-02" db="EMBL/GenBank/DDBJ databases">
        <authorList>
            <person name="Vignale AGUSTIN F."/>
            <person name="Sosa J E."/>
            <person name="Modenutti C."/>
        </authorList>
    </citation>
    <scope>NUCLEOTIDE SEQUENCE [LARGE SCALE GENOMIC DNA]</scope>
</reference>
<protein>
    <recommendedName>
        <fullName evidence="10">Dolichyl-diphosphooligosaccharide--protein glycosyltransferase subunit KCP2</fullName>
    </recommendedName>
</protein>
<evidence type="ECO:0000256" key="3">
    <source>
        <dbReference type="ARBA" id="ARBA00022692"/>
    </source>
</evidence>
<comment type="subcellular location">
    <subcellularLocation>
        <location evidence="1">Membrane</location>
        <topology evidence="1">Multi-pass membrane protein</topology>
    </subcellularLocation>
</comment>
<keyword evidence="4 6" id="KW-1133">Transmembrane helix</keyword>
<accession>A0ABC8T045</accession>
<dbReference type="InterPro" id="IPR018614">
    <property type="entry name" value="KRTCAP2"/>
</dbReference>
<comment type="similarity">
    <text evidence="2">Belongs to the KRTCAP2 family.</text>
</comment>
<evidence type="ECO:0000256" key="6">
    <source>
        <dbReference type="SAM" id="Phobius"/>
    </source>
</evidence>
<name>A0ABC8T045_9AQUA</name>
<sequence>MAGSVRSSMLSSFLLFTVILSLQEMYRAKLASSELFTILGGFSSSLLFVLLLTLIGNYQETSGNRTGWGSVDWKLSRNLWQQDWMGFW</sequence>
<keyword evidence="3 6" id="KW-0812">Transmembrane</keyword>
<dbReference type="Pfam" id="PF09775">
    <property type="entry name" value="Keratin_assoc"/>
    <property type="match status" value="1"/>
</dbReference>
<keyword evidence="7" id="KW-0732">Signal</keyword>
<organism evidence="8 9">
    <name type="scientific">Ilex paraguariensis</name>
    <name type="common">yerba mate</name>
    <dbReference type="NCBI Taxonomy" id="185542"/>
    <lineage>
        <taxon>Eukaryota</taxon>
        <taxon>Viridiplantae</taxon>
        <taxon>Streptophyta</taxon>
        <taxon>Embryophyta</taxon>
        <taxon>Tracheophyta</taxon>
        <taxon>Spermatophyta</taxon>
        <taxon>Magnoliopsida</taxon>
        <taxon>eudicotyledons</taxon>
        <taxon>Gunneridae</taxon>
        <taxon>Pentapetalae</taxon>
        <taxon>asterids</taxon>
        <taxon>campanulids</taxon>
        <taxon>Aquifoliales</taxon>
        <taxon>Aquifoliaceae</taxon>
        <taxon>Ilex</taxon>
    </lineage>
</organism>